<keyword evidence="1" id="KW-0808">Transferase</keyword>
<proteinExistence type="predicted"/>
<dbReference type="InterPro" id="IPR050065">
    <property type="entry name" value="GlmU-like"/>
</dbReference>
<protein>
    <recommendedName>
        <fullName evidence="4">MobA-like NTP transferase domain-containing protein</fullName>
    </recommendedName>
</protein>
<dbReference type="Pfam" id="PF12804">
    <property type="entry name" value="NTP_transf_3"/>
    <property type="match status" value="1"/>
</dbReference>
<dbReference type="RefSeq" id="WP_118342120.1">
    <property type="nucleotide sequence ID" value="NZ_QSEY01000002.1"/>
</dbReference>
<dbReference type="InterPro" id="IPR025877">
    <property type="entry name" value="MobA-like_NTP_Trfase"/>
</dbReference>
<dbReference type="Proteomes" id="UP000286341">
    <property type="component" value="Unassembled WGS sequence"/>
</dbReference>
<dbReference type="SUPFAM" id="SSF56112">
    <property type="entry name" value="Protein kinase-like (PK-like)"/>
    <property type="match status" value="1"/>
</dbReference>
<feature type="domain" description="MobA-like NTP transferase" evidence="4">
    <location>
        <begin position="70"/>
        <end position="167"/>
    </location>
</feature>
<evidence type="ECO:0000259" key="4">
    <source>
        <dbReference type="Pfam" id="PF12804"/>
    </source>
</evidence>
<dbReference type="Gene3D" id="3.90.1200.10">
    <property type="match status" value="1"/>
</dbReference>
<name>A0A413R3R8_9FIRM</name>
<dbReference type="InterPro" id="IPR029044">
    <property type="entry name" value="Nucleotide-diphossugar_trans"/>
</dbReference>
<sequence>MKKQEFDILNSLYNGSIGRAICSYDIETKNALADNETYRRMIKSGYICENDNSLTELGRNALENYRVNNAVILAAGASTRFIPLSLEQPKGLFEVKGEKLIERQIEQLQDAGIKNITLVLGYKKEMFYYLEDKYGVKFIFNDSFNIKNNIESLYLAKEELKNTYICVSDSYFVENPFNQFEYNTFYAGYETEECTNEMYVDTDHDGKIIQMEKGLEKGNILLGHSFWKKEFSDSFISIVEENRSSGKYNAFFWEWLVRDNLDCLPAMYYKRYLPGNIFEFDYFDDLRKFDTRYLGHTHSEIIRNIKLIFRCEEEDIRDFRNVSEGMTNTSFIFNIKGVDYIYRHPGDGTESIINRRNEKNSLIEAKKAGIDPTYVYADVNEGWKISVYIPEFREPDYSSFEDSKKILEVLRKLHKADIKAEYGMKPWEDALEMETLLLKNDPNCFAGNVELKKQIETLYKKTIGDGVQKCFCHGDTYKPNWMIRPDGEVILIDWEYSGYSDPGIDVGYYIVDAMYDFQDAEKFIKEYLKDEYDEVKMFHYMAYTAIIAYYWFVWAMYREACGADMGEALDNWRKMAIKYAEYLLTK</sequence>
<dbReference type="Pfam" id="PF01633">
    <property type="entry name" value="Choline_kinase"/>
    <property type="match status" value="1"/>
</dbReference>
<dbReference type="Gene3D" id="3.30.200.20">
    <property type="entry name" value="Phosphorylase Kinase, domain 1"/>
    <property type="match status" value="1"/>
</dbReference>
<evidence type="ECO:0000256" key="3">
    <source>
        <dbReference type="SAM" id="Phobius"/>
    </source>
</evidence>
<dbReference type="AlphaFoldDB" id="A0A413R3R8"/>
<dbReference type="PANTHER" id="PTHR43584:SF5">
    <property type="entry name" value="PROTEIN LICC"/>
    <property type="match status" value="1"/>
</dbReference>
<organism evidence="5 6">
    <name type="scientific">Agathobacter rectalis</name>
    <dbReference type="NCBI Taxonomy" id="39491"/>
    <lineage>
        <taxon>Bacteria</taxon>
        <taxon>Bacillati</taxon>
        <taxon>Bacillota</taxon>
        <taxon>Clostridia</taxon>
        <taxon>Lachnospirales</taxon>
        <taxon>Lachnospiraceae</taxon>
        <taxon>Agathobacter</taxon>
    </lineage>
</organism>
<dbReference type="CDD" id="cd05151">
    <property type="entry name" value="ChoK-like"/>
    <property type="match status" value="1"/>
</dbReference>
<dbReference type="EMBL" id="QSFB01000002">
    <property type="protein sequence ID" value="RHA16116.1"/>
    <property type="molecule type" value="Genomic_DNA"/>
</dbReference>
<keyword evidence="3" id="KW-1133">Transmembrane helix</keyword>
<feature type="transmembrane region" description="Helical" evidence="3">
    <location>
        <begin position="537"/>
        <end position="557"/>
    </location>
</feature>
<keyword evidence="3" id="KW-0812">Transmembrane</keyword>
<evidence type="ECO:0000256" key="1">
    <source>
        <dbReference type="ARBA" id="ARBA00022679"/>
    </source>
</evidence>
<keyword evidence="3" id="KW-0472">Membrane</keyword>
<keyword evidence="2" id="KW-0548">Nucleotidyltransferase</keyword>
<dbReference type="SUPFAM" id="SSF53448">
    <property type="entry name" value="Nucleotide-diphospho-sugar transferases"/>
    <property type="match status" value="1"/>
</dbReference>
<dbReference type="InterPro" id="IPR011009">
    <property type="entry name" value="Kinase-like_dom_sf"/>
</dbReference>
<accession>A0A413R3R8</accession>
<gene>
    <name evidence="5" type="ORF">DW948_01990</name>
</gene>
<reference evidence="5 6" key="1">
    <citation type="submission" date="2018-08" db="EMBL/GenBank/DDBJ databases">
        <title>A genome reference for cultivated species of the human gut microbiota.</title>
        <authorList>
            <person name="Zou Y."/>
            <person name="Xue W."/>
            <person name="Luo G."/>
        </authorList>
    </citation>
    <scope>NUCLEOTIDE SEQUENCE [LARGE SCALE GENOMIC DNA]</scope>
    <source>
        <strain evidence="5 6">AM44-1AT</strain>
    </source>
</reference>
<evidence type="ECO:0000256" key="2">
    <source>
        <dbReference type="ARBA" id="ARBA00022695"/>
    </source>
</evidence>
<comment type="caution">
    <text evidence="5">The sequence shown here is derived from an EMBL/GenBank/DDBJ whole genome shotgun (WGS) entry which is preliminary data.</text>
</comment>
<dbReference type="GO" id="GO:0016779">
    <property type="term" value="F:nucleotidyltransferase activity"/>
    <property type="evidence" value="ECO:0007669"/>
    <property type="project" value="UniProtKB-KW"/>
</dbReference>
<evidence type="ECO:0000313" key="5">
    <source>
        <dbReference type="EMBL" id="RHA16116.1"/>
    </source>
</evidence>
<dbReference type="CDD" id="cd02523">
    <property type="entry name" value="PC_cytidylyltransferase"/>
    <property type="match status" value="1"/>
</dbReference>
<dbReference type="Gene3D" id="3.90.550.10">
    <property type="entry name" value="Spore Coat Polysaccharide Biosynthesis Protein SpsA, Chain A"/>
    <property type="match status" value="1"/>
</dbReference>
<dbReference type="PANTHER" id="PTHR43584">
    <property type="entry name" value="NUCLEOTIDYL TRANSFERASE"/>
    <property type="match status" value="1"/>
</dbReference>
<evidence type="ECO:0000313" key="6">
    <source>
        <dbReference type="Proteomes" id="UP000286341"/>
    </source>
</evidence>